<dbReference type="Pfam" id="PF10748">
    <property type="entry name" value="HofP"/>
    <property type="match status" value="1"/>
</dbReference>
<evidence type="ECO:0000313" key="2">
    <source>
        <dbReference type="Proteomes" id="UP000029495"/>
    </source>
</evidence>
<proteinExistence type="predicted"/>
<name>A0ABM5RFE2_9GAMM</name>
<dbReference type="EMBL" id="CP009454">
    <property type="protein sequence ID" value="AIR84639.1"/>
    <property type="molecule type" value="Genomic_DNA"/>
</dbReference>
<evidence type="ECO:0008006" key="3">
    <source>
        <dbReference type="Google" id="ProtNLM"/>
    </source>
</evidence>
<dbReference type="Proteomes" id="UP000029495">
    <property type="component" value="Chromosome"/>
</dbReference>
<keyword evidence="2" id="KW-1185">Reference proteome</keyword>
<dbReference type="RefSeq" id="WP_038644282.1">
    <property type="nucleotide sequence ID" value="NZ_CP009454.1"/>
</dbReference>
<dbReference type="InterPro" id="IPR019684">
    <property type="entry name" value="HofP"/>
</dbReference>
<organism evidence="1 2">
    <name type="scientific">Pantoea rwandensis</name>
    <dbReference type="NCBI Taxonomy" id="1076550"/>
    <lineage>
        <taxon>Bacteria</taxon>
        <taxon>Pseudomonadati</taxon>
        <taxon>Pseudomonadota</taxon>
        <taxon>Gammaproteobacteria</taxon>
        <taxon>Enterobacterales</taxon>
        <taxon>Erwiniaceae</taxon>
        <taxon>Pantoea</taxon>
    </lineage>
</organism>
<accession>A0ABM5RFE2</accession>
<reference evidence="1 2" key="1">
    <citation type="submission" date="2014-09" db="EMBL/GenBank/DDBJ databases">
        <authorList>
            <person name="Chan K.-G."/>
        </authorList>
    </citation>
    <scope>NUCLEOTIDE SEQUENCE [LARGE SCALE GENOMIC DNA]</scope>
    <source>
        <strain evidence="1 2">ND04</strain>
    </source>
</reference>
<evidence type="ECO:0000313" key="1">
    <source>
        <dbReference type="EMBL" id="AIR84639.1"/>
    </source>
</evidence>
<protein>
    <recommendedName>
        <fullName evidence="3">DUF2531 family protein</fullName>
    </recommendedName>
</protein>
<sequence length="126" mass="14089">MRHSAWLLVLWSGFTLARDPFQPQAEVQCRMQVAEPDGWRLQGIIGTPTRYVAWLRSPEGKNHRLGPSARLPRSSWQVAALTANSMTLHVAQSCPPQQITWSIKGGYYEMDDTTAVPEFEPAPAGK</sequence>
<gene>
    <name evidence="1" type="ORF">LH22_03865</name>
</gene>